<dbReference type="Pfam" id="PF00160">
    <property type="entry name" value="Pro_isomerase"/>
    <property type="match status" value="1"/>
</dbReference>
<dbReference type="InterPro" id="IPR029000">
    <property type="entry name" value="Cyclophilin-like_dom_sf"/>
</dbReference>
<dbReference type="PROSITE" id="PS00170">
    <property type="entry name" value="CSA_PPIASE_1"/>
    <property type="match status" value="1"/>
</dbReference>
<accession>A0A8T0CET0</accession>
<keyword evidence="4" id="KW-0413">Isomerase</keyword>
<evidence type="ECO:0000256" key="2">
    <source>
        <dbReference type="ARBA" id="ARBA00023186"/>
    </source>
</evidence>
<dbReference type="GO" id="GO:0003755">
    <property type="term" value="F:peptidyl-prolyl cis-trans isomerase activity"/>
    <property type="evidence" value="ECO:0007669"/>
    <property type="project" value="UniProtKB-UniRule"/>
</dbReference>
<keyword evidence="4" id="KW-0697">Rotamase</keyword>
<dbReference type="PRINTS" id="PR00153">
    <property type="entry name" value="CSAPPISMRASE"/>
</dbReference>
<protein>
    <recommendedName>
        <fullName evidence="4">Peptidyl-prolyl cis-trans isomerase</fullName>
        <shortName evidence="4">PPIase</shortName>
        <ecNumber evidence="4">5.2.1.8</ecNumber>
    </recommendedName>
</protein>
<gene>
    <name evidence="7" type="ORF">BT93_L0037</name>
</gene>
<comment type="catalytic activity">
    <reaction evidence="4">
        <text>[protein]-peptidylproline (omega=180) = [protein]-peptidylproline (omega=0)</text>
        <dbReference type="Rhea" id="RHEA:16237"/>
        <dbReference type="Rhea" id="RHEA-COMP:10747"/>
        <dbReference type="Rhea" id="RHEA-COMP:10748"/>
        <dbReference type="ChEBI" id="CHEBI:83833"/>
        <dbReference type="ChEBI" id="CHEBI:83834"/>
        <dbReference type="EC" id="5.2.1.8"/>
    </reaction>
</comment>
<dbReference type="Gramene" id="rna-gnl|WGS:JABURB|Cocit.L0037.1">
    <property type="protein sequence ID" value="cds-KAF7845921.1"/>
    <property type="gene ID" value="gene-BT93_L0037"/>
</dbReference>
<keyword evidence="3" id="KW-0539">Nucleus</keyword>
<evidence type="ECO:0000256" key="4">
    <source>
        <dbReference type="RuleBase" id="RU363019"/>
    </source>
</evidence>
<comment type="function">
    <text evidence="4">PPIases accelerate the folding of proteins. It catalyzes the cis-trans isomerization of proline imidic peptide bonds in oligopeptides.</text>
</comment>
<dbReference type="GO" id="GO:0071013">
    <property type="term" value="C:catalytic step 2 spliceosome"/>
    <property type="evidence" value="ECO:0007669"/>
    <property type="project" value="TreeGrafter"/>
</dbReference>
<dbReference type="Proteomes" id="UP000806378">
    <property type="component" value="Unassembled WGS sequence"/>
</dbReference>
<keyword evidence="8" id="KW-1185">Reference proteome</keyword>
<dbReference type="Gene3D" id="2.40.100.10">
    <property type="entry name" value="Cyclophilin-like"/>
    <property type="match status" value="1"/>
</dbReference>
<dbReference type="InterPro" id="IPR020892">
    <property type="entry name" value="Cyclophilin-type_PPIase_CS"/>
</dbReference>
<dbReference type="PROSITE" id="PS50072">
    <property type="entry name" value="CSA_PPIASE_2"/>
    <property type="match status" value="1"/>
</dbReference>
<dbReference type="PANTHER" id="PTHR45625">
    <property type="entry name" value="PEPTIDYL-PROLYL CIS-TRANS ISOMERASE-RELATED"/>
    <property type="match status" value="1"/>
</dbReference>
<sequence>MSALYNLEPQPTGKVLLNTTSGEIVLELFAKQIPLASRNFLQHCLNGYYDNTIFHRLVSGFIIQGGDPTGLGTGGISAVNNGVPFEDEYHSRLKFNRRGLLGMANSGEANDNTSQFFLTLDKTPELQGKNTMFGRIEGDTIYNLMKMAEADLAEEGGDRPLYPTRIISTEILVNPFEDMVKSVQIAQRTQDDANKPAKKKRKAGKNLLSFGADEGDD</sequence>
<dbReference type="PANTHER" id="PTHR45625:SF6">
    <property type="entry name" value="SPLICEOSOME-ASSOCIATED PROTEIN CWC27 HOMOLOG"/>
    <property type="match status" value="1"/>
</dbReference>
<name>A0A8T0CET0_CORYI</name>
<dbReference type="GO" id="GO:0006457">
    <property type="term" value="P:protein folding"/>
    <property type="evidence" value="ECO:0007669"/>
    <property type="project" value="InterPro"/>
</dbReference>
<dbReference type="InterPro" id="IPR044666">
    <property type="entry name" value="Cyclophilin_A-like"/>
</dbReference>
<dbReference type="InterPro" id="IPR002130">
    <property type="entry name" value="Cyclophilin-type_PPIase_dom"/>
</dbReference>
<keyword evidence="2" id="KW-0143">Chaperone</keyword>
<comment type="caution">
    <text evidence="7">The sequence shown here is derived from an EMBL/GenBank/DDBJ whole genome shotgun (WGS) entry which is preliminary data.</text>
</comment>
<dbReference type="OrthoDB" id="442970at2759"/>
<dbReference type="AlphaFoldDB" id="A0A8T0CET0"/>
<dbReference type="SUPFAM" id="SSF50891">
    <property type="entry name" value="Cyclophilin-like"/>
    <property type="match status" value="1"/>
</dbReference>
<evidence type="ECO:0000259" key="6">
    <source>
        <dbReference type="PROSITE" id="PS50072"/>
    </source>
</evidence>
<organism evidence="7 8">
    <name type="scientific">Corymbia citriodora subsp. variegata</name>
    <dbReference type="NCBI Taxonomy" id="360336"/>
    <lineage>
        <taxon>Eukaryota</taxon>
        <taxon>Viridiplantae</taxon>
        <taxon>Streptophyta</taxon>
        <taxon>Embryophyta</taxon>
        <taxon>Tracheophyta</taxon>
        <taxon>Spermatophyta</taxon>
        <taxon>Magnoliopsida</taxon>
        <taxon>eudicotyledons</taxon>
        <taxon>Gunneridae</taxon>
        <taxon>Pentapetalae</taxon>
        <taxon>rosids</taxon>
        <taxon>malvids</taxon>
        <taxon>Myrtales</taxon>
        <taxon>Myrtaceae</taxon>
        <taxon>Myrtoideae</taxon>
        <taxon>Eucalypteae</taxon>
        <taxon>Corymbia</taxon>
    </lineage>
</organism>
<feature type="domain" description="PPIase cyclophilin-type" evidence="6">
    <location>
        <begin position="22"/>
        <end position="171"/>
    </location>
</feature>
<proteinExistence type="inferred from homology"/>
<dbReference type="EC" id="5.2.1.8" evidence="4"/>
<comment type="subcellular location">
    <subcellularLocation>
        <location evidence="1">Nucleus</location>
    </subcellularLocation>
</comment>
<feature type="non-terminal residue" evidence="7">
    <location>
        <position position="217"/>
    </location>
</feature>
<feature type="region of interest" description="Disordered" evidence="5">
    <location>
        <begin position="187"/>
        <end position="217"/>
    </location>
</feature>
<evidence type="ECO:0000256" key="5">
    <source>
        <dbReference type="SAM" id="MobiDB-lite"/>
    </source>
</evidence>
<evidence type="ECO:0000256" key="3">
    <source>
        <dbReference type="ARBA" id="ARBA00023242"/>
    </source>
</evidence>
<dbReference type="EMBL" id="MU097773">
    <property type="protein sequence ID" value="KAF7845921.1"/>
    <property type="molecule type" value="Genomic_DNA"/>
</dbReference>
<comment type="similarity">
    <text evidence="4">Belongs to the cyclophilin-type PPIase family.</text>
</comment>
<evidence type="ECO:0000313" key="8">
    <source>
        <dbReference type="Proteomes" id="UP000806378"/>
    </source>
</evidence>
<evidence type="ECO:0000313" key="7">
    <source>
        <dbReference type="EMBL" id="KAF7845921.1"/>
    </source>
</evidence>
<reference evidence="7" key="1">
    <citation type="submission" date="2020-05" db="EMBL/GenBank/DDBJ databases">
        <title>WGS assembly of Corymbia citriodora subspecies variegata.</title>
        <authorList>
            <person name="Barry K."/>
            <person name="Hundley H."/>
            <person name="Shu S."/>
            <person name="Jenkins J."/>
            <person name="Grimwood J."/>
            <person name="Baten A."/>
        </authorList>
    </citation>
    <scope>NUCLEOTIDE SEQUENCE</scope>
    <source>
        <strain evidence="7">CV2-018</strain>
    </source>
</reference>
<evidence type="ECO:0000256" key="1">
    <source>
        <dbReference type="ARBA" id="ARBA00004123"/>
    </source>
</evidence>